<dbReference type="Gene3D" id="2.30.30.40">
    <property type="entry name" value="SH3 Domains"/>
    <property type="match status" value="2"/>
</dbReference>
<dbReference type="Pfam" id="PF00017">
    <property type="entry name" value="SH2"/>
    <property type="match status" value="1"/>
</dbReference>
<dbReference type="CDD" id="cd11804">
    <property type="entry name" value="SH3_GRB2_like_N"/>
    <property type="match status" value="1"/>
</dbReference>
<dbReference type="InterPro" id="IPR036860">
    <property type="entry name" value="SH2_dom_sf"/>
</dbReference>
<dbReference type="SUPFAM" id="SSF50044">
    <property type="entry name" value="SH3-domain"/>
    <property type="match status" value="2"/>
</dbReference>
<keyword evidence="2 3" id="KW-0727">SH2 domain</keyword>
<dbReference type="InterPro" id="IPR043539">
    <property type="entry name" value="Grb2-like"/>
</dbReference>
<feature type="domain" description="SH3" evidence="6">
    <location>
        <begin position="159"/>
        <end position="218"/>
    </location>
</feature>
<dbReference type="RefSeq" id="XP_011429051.1">
    <property type="nucleotide sequence ID" value="XM_011430749.4"/>
</dbReference>
<evidence type="ECO:0008006" key="9">
    <source>
        <dbReference type="Google" id="ProtNLM"/>
    </source>
</evidence>
<accession>A0A8W8NZN0</accession>
<organism evidence="7 8">
    <name type="scientific">Magallana gigas</name>
    <name type="common">Pacific oyster</name>
    <name type="synonym">Crassostrea gigas</name>
    <dbReference type="NCBI Taxonomy" id="29159"/>
    <lineage>
        <taxon>Eukaryota</taxon>
        <taxon>Metazoa</taxon>
        <taxon>Spiralia</taxon>
        <taxon>Lophotrochozoa</taxon>
        <taxon>Mollusca</taxon>
        <taxon>Bivalvia</taxon>
        <taxon>Autobranchia</taxon>
        <taxon>Pteriomorphia</taxon>
        <taxon>Ostreida</taxon>
        <taxon>Ostreoidea</taxon>
        <taxon>Ostreidae</taxon>
        <taxon>Magallana</taxon>
    </lineage>
</organism>
<dbReference type="SUPFAM" id="SSF55550">
    <property type="entry name" value="SH2 domain"/>
    <property type="match status" value="1"/>
</dbReference>
<dbReference type="PRINTS" id="PR00499">
    <property type="entry name" value="P67PHOX"/>
</dbReference>
<dbReference type="InterPro" id="IPR000980">
    <property type="entry name" value="SH2"/>
</dbReference>
<dbReference type="CDD" id="cd09941">
    <property type="entry name" value="SH2_Grb2_like"/>
    <property type="match status" value="1"/>
</dbReference>
<dbReference type="PRINTS" id="PR00401">
    <property type="entry name" value="SH2DOMAIN"/>
</dbReference>
<evidence type="ECO:0000313" key="7">
    <source>
        <dbReference type="EnsemblMetazoa" id="G954.25:cds"/>
    </source>
</evidence>
<dbReference type="PANTHER" id="PTHR46037">
    <property type="entry name" value="PROTEIN ENHANCER OF SEVENLESS 2B"/>
    <property type="match status" value="1"/>
</dbReference>
<evidence type="ECO:0000313" key="8">
    <source>
        <dbReference type="Proteomes" id="UP000005408"/>
    </source>
</evidence>
<feature type="domain" description="SH2" evidence="5">
    <location>
        <begin position="60"/>
        <end position="146"/>
    </location>
</feature>
<dbReference type="PROSITE" id="PS50002">
    <property type="entry name" value="SH3"/>
    <property type="match status" value="2"/>
</dbReference>
<dbReference type="OrthoDB" id="10255964at2759"/>
<dbReference type="GeneID" id="105329475"/>
<protein>
    <recommendedName>
        <fullName evidence="9">Growth factor receptor-bound protein 2</fullName>
    </recommendedName>
</protein>
<evidence type="ECO:0000259" key="6">
    <source>
        <dbReference type="PROSITE" id="PS50002"/>
    </source>
</evidence>
<name>A0A8W8NZN0_MAGGI</name>
<dbReference type="SMART" id="SM00252">
    <property type="entry name" value="SH2"/>
    <property type="match status" value="1"/>
</dbReference>
<dbReference type="Proteomes" id="UP000005408">
    <property type="component" value="Unassembled WGS sequence"/>
</dbReference>
<dbReference type="Gene3D" id="3.30.505.10">
    <property type="entry name" value="SH2 domain"/>
    <property type="match status" value="1"/>
</dbReference>
<dbReference type="PROSITE" id="PS50001">
    <property type="entry name" value="SH2"/>
    <property type="match status" value="1"/>
</dbReference>
<sequence>MEAIAKHDFRATADDELSFAKNNILKILSMDDDQNWFKAELDGKEGYVPNNYIEMKPHPWFAGKIPRLEAERRLLEKDARGNYIHPDGAFLLRNSESAPGEFSISVKVREAVQHFKVLRDGVGKYYLWVDKYNSVNDLIEFHKTSSVVRGQNIKLVDLGKKKRATAQYEFKAETEEELGFSKGDVVTILEEVDSNWWKGELHGQEGLFPAAYVRVLDS</sequence>
<reference evidence="7" key="1">
    <citation type="submission" date="2022-08" db="UniProtKB">
        <authorList>
            <consortium name="EnsemblMetazoa"/>
        </authorList>
    </citation>
    <scope>IDENTIFICATION</scope>
    <source>
        <strain evidence="7">05x7-T-G4-1.051#20</strain>
    </source>
</reference>
<evidence type="ECO:0000256" key="4">
    <source>
        <dbReference type="PROSITE-ProRule" id="PRU00192"/>
    </source>
</evidence>
<dbReference type="EnsemblMetazoa" id="G954.25">
    <property type="protein sequence ID" value="G954.25:cds"/>
    <property type="gene ID" value="G954"/>
</dbReference>
<evidence type="ECO:0000256" key="2">
    <source>
        <dbReference type="ARBA" id="ARBA00022999"/>
    </source>
</evidence>
<dbReference type="InterPro" id="IPR036028">
    <property type="entry name" value="SH3-like_dom_sf"/>
</dbReference>
<dbReference type="Pfam" id="PF00018">
    <property type="entry name" value="SH3_1"/>
    <property type="match status" value="2"/>
</dbReference>
<evidence type="ECO:0000256" key="1">
    <source>
        <dbReference type="ARBA" id="ARBA00022443"/>
    </source>
</evidence>
<dbReference type="InterPro" id="IPR001452">
    <property type="entry name" value="SH3_domain"/>
</dbReference>
<proteinExistence type="predicted"/>
<keyword evidence="1 4" id="KW-0728">SH3 domain</keyword>
<feature type="domain" description="SH3" evidence="6">
    <location>
        <begin position="1"/>
        <end position="58"/>
    </location>
</feature>
<dbReference type="PRINTS" id="PR00452">
    <property type="entry name" value="SH3DOMAIN"/>
</dbReference>
<dbReference type="SMART" id="SM00326">
    <property type="entry name" value="SH3"/>
    <property type="match status" value="2"/>
</dbReference>
<dbReference type="AlphaFoldDB" id="A0A8W8NZN0"/>
<keyword evidence="8" id="KW-1185">Reference proteome</keyword>
<evidence type="ECO:0000256" key="3">
    <source>
        <dbReference type="PROSITE-ProRule" id="PRU00191"/>
    </source>
</evidence>
<evidence type="ECO:0000259" key="5">
    <source>
        <dbReference type="PROSITE" id="PS50001"/>
    </source>
</evidence>
<dbReference type="FunFam" id="2.30.30.40:FF:000072">
    <property type="entry name" value="Unconventional Myosin IB"/>
    <property type="match status" value="1"/>
</dbReference>